<dbReference type="EMBL" id="CVMT01000010">
    <property type="protein sequence ID" value="CRG91668.1"/>
    <property type="molecule type" value="Genomic_DNA"/>
</dbReference>
<feature type="compositionally biased region" description="Polar residues" evidence="1">
    <location>
        <begin position="282"/>
        <end position="293"/>
    </location>
</feature>
<evidence type="ECO:0000313" key="3">
    <source>
        <dbReference type="Proteomes" id="UP000054383"/>
    </source>
</evidence>
<feature type="compositionally biased region" description="Basic and acidic residues" evidence="1">
    <location>
        <begin position="168"/>
        <end position="177"/>
    </location>
</feature>
<feature type="region of interest" description="Disordered" evidence="1">
    <location>
        <begin position="92"/>
        <end position="181"/>
    </location>
</feature>
<dbReference type="OMA" id="AGTHYAW"/>
<dbReference type="InterPro" id="IPR046347">
    <property type="entry name" value="bZIP_sf"/>
</dbReference>
<proteinExistence type="predicted"/>
<feature type="compositionally biased region" description="Polar residues" evidence="1">
    <location>
        <begin position="154"/>
        <end position="166"/>
    </location>
</feature>
<feature type="compositionally biased region" description="Low complexity" evidence="1">
    <location>
        <begin position="294"/>
        <end position="311"/>
    </location>
</feature>
<dbReference type="STRING" id="28573.A0A0U1M813"/>
<evidence type="ECO:0000256" key="1">
    <source>
        <dbReference type="SAM" id="MobiDB-lite"/>
    </source>
</evidence>
<evidence type="ECO:0000313" key="2">
    <source>
        <dbReference type="EMBL" id="CRG91668.1"/>
    </source>
</evidence>
<protein>
    <recommendedName>
        <fullName evidence="4">BZIP domain-containing protein</fullName>
    </recommendedName>
</protein>
<dbReference type="CDD" id="cd14688">
    <property type="entry name" value="bZIP_YAP"/>
    <property type="match status" value="1"/>
</dbReference>
<dbReference type="SUPFAM" id="SSF57959">
    <property type="entry name" value="Leucine zipper domain"/>
    <property type="match status" value="1"/>
</dbReference>
<feature type="region of interest" description="Disordered" evidence="1">
    <location>
        <begin position="264"/>
        <end position="325"/>
    </location>
</feature>
<feature type="compositionally biased region" description="Low complexity" evidence="1">
    <location>
        <begin position="92"/>
        <end position="104"/>
    </location>
</feature>
<dbReference type="AlphaFoldDB" id="A0A0U1M813"/>
<organism evidence="2 3">
    <name type="scientific">Talaromyces islandicus</name>
    <name type="common">Penicillium islandicum</name>
    <dbReference type="NCBI Taxonomy" id="28573"/>
    <lineage>
        <taxon>Eukaryota</taxon>
        <taxon>Fungi</taxon>
        <taxon>Dikarya</taxon>
        <taxon>Ascomycota</taxon>
        <taxon>Pezizomycotina</taxon>
        <taxon>Eurotiomycetes</taxon>
        <taxon>Eurotiomycetidae</taxon>
        <taxon>Eurotiales</taxon>
        <taxon>Trichocomaceae</taxon>
        <taxon>Talaromyces</taxon>
        <taxon>Talaromyces sect. Islandici</taxon>
    </lineage>
</organism>
<dbReference type="PANTHER" id="PTHR40618">
    <property type="entry name" value="B-ZIP TRANSCRIPTION FACTOR (EUROFUNG)-RELATED"/>
    <property type="match status" value="1"/>
</dbReference>
<dbReference type="OrthoDB" id="3555317at2759"/>
<feature type="compositionally biased region" description="Low complexity" evidence="1">
    <location>
        <begin position="143"/>
        <end position="153"/>
    </location>
</feature>
<dbReference type="Proteomes" id="UP000054383">
    <property type="component" value="Unassembled WGS sequence"/>
</dbReference>
<gene>
    <name evidence="2" type="ORF">PISL3812_08718</name>
</gene>
<feature type="compositionally biased region" description="Polar residues" evidence="1">
    <location>
        <begin position="105"/>
        <end position="116"/>
    </location>
</feature>
<sequence>MVTAHTRARHLHPLSMLLRSPDDDYGYDHDHDHDDRDLIHHLAVAHPVDWQQQQHAHLLGFDPTNFQYAFMGGGGGGGSVLRNVSRSDAVMQQGFSAQQRQQQQKKSTGLAQQGQTREMVVLGGPSFEGQNKKRRRDSSPPGNVNINNDNNNNTTPMSAINPSPNESHIIDRVPPAKERRRTQMRLAQRAYRQRKQNELSTTQKRLSEISDAITEFGTAYDNVSSKLTASGFLLLWPDLAQNLQEATAKFQTLVQLSSLVDNDVGAHSDQQSSASPPPPETQGPSMATSSNRDSLGMLLPPSSGTGSSSPGQEPGFVVPKMEDDTPAFTTSSPNMLFYSQAMPSYGPQATLATSTSGVSVQNNITSLPTPTYINPPTSYSYQETSFARRLHRKCVESAYRVLISDRAHPAKVARIFKLAFRVWNKKHLVEALRKKILGWELDSPSTPFFSVGGAGTHYPRTWNQLVPPVTNGPWPTHMAHIQHQGPDMSVEGIVRSLGMDDGDWFDPQDVEGHLRSMGVYLEAHTTYAEFMQGNVPAVLDVEQFVDRIMSKAVCLGRSPGFRKRDVEEEFFRSIES</sequence>
<keyword evidence="3" id="KW-1185">Reference proteome</keyword>
<reference evidence="2 3" key="1">
    <citation type="submission" date="2015-04" db="EMBL/GenBank/DDBJ databases">
        <authorList>
            <person name="Syromyatnikov M.Y."/>
            <person name="Popov V.N."/>
        </authorList>
    </citation>
    <scope>NUCLEOTIDE SEQUENCE [LARGE SCALE GENOMIC DNA]</scope>
    <source>
        <strain evidence="2">WF-38-12</strain>
    </source>
</reference>
<name>A0A0U1M813_TALIS</name>
<dbReference type="PANTHER" id="PTHR40618:SF1">
    <property type="entry name" value="B-ZIP TRANSCRIPTION FACTOR (EUROFUNG)"/>
    <property type="match status" value="1"/>
</dbReference>
<dbReference type="Gene3D" id="1.20.5.170">
    <property type="match status" value="1"/>
</dbReference>
<dbReference type="GO" id="GO:0003700">
    <property type="term" value="F:DNA-binding transcription factor activity"/>
    <property type="evidence" value="ECO:0007669"/>
    <property type="project" value="InterPro"/>
</dbReference>
<evidence type="ECO:0008006" key="4">
    <source>
        <dbReference type="Google" id="ProtNLM"/>
    </source>
</evidence>
<accession>A0A0U1M813</accession>